<feature type="compositionally biased region" description="Basic and acidic residues" evidence="1">
    <location>
        <begin position="99"/>
        <end position="120"/>
    </location>
</feature>
<gene>
    <name evidence="2" type="ORF">PV09_06850</name>
</gene>
<dbReference type="GeneID" id="27314823"/>
<dbReference type="EMBL" id="KN847553">
    <property type="protein sequence ID" value="KIW01666.1"/>
    <property type="molecule type" value="Genomic_DNA"/>
</dbReference>
<dbReference type="AlphaFoldDB" id="A0A0D1XHG1"/>
<dbReference type="HOGENOM" id="CLU_1343177_0_0_1"/>
<sequence length="175" mass="21033">MCLFSIKKEEDEDIRVSRRVTRREVDRYRTYSPSRRSSRVSIRTSQPTIVVPPPAPLTLPPPTGKILPAPQPVPQFESPQLSPPEVHYVHVSPRSSVSSHRDHEDYHYERREVRYERDVSPARSHRDHYEYRYVDAPEPEVRYRRRERSRSRGRYDDEDEYDRTNVRVSRRSVYR</sequence>
<evidence type="ECO:0000313" key="2">
    <source>
        <dbReference type="EMBL" id="KIW01666.1"/>
    </source>
</evidence>
<accession>A0A0D1XHG1</accession>
<dbReference type="STRING" id="253628.A0A0D1XHG1"/>
<feature type="compositionally biased region" description="Low complexity" evidence="1">
    <location>
        <begin position="30"/>
        <end position="49"/>
    </location>
</feature>
<proteinExistence type="predicted"/>
<organism evidence="2 3">
    <name type="scientific">Verruconis gallopava</name>
    <dbReference type="NCBI Taxonomy" id="253628"/>
    <lineage>
        <taxon>Eukaryota</taxon>
        <taxon>Fungi</taxon>
        <taxon>Dikarya</taxon>
        <taxon>Ascomycota</taxon>
        <taxon>Pezizomycotina</taxon>
        <taxon>Dothideomycetes</taxon>
        <taxon>Pleosporomycetidae</taxon>
        <taxon>Venturiales</taxon>
        <taxon>Sympoventuriaceae</taxon>
        <taxon>Verruconis</taxon>
    </lineage>
</organism>
<protein>
    <submittedName>
        <fullName evidence="2">Uncharacterized protein</fullName>
    </submittedName>
</protein>
<dbReference type="RefSeq" id="XP_016211535.1">
    <property type="nucleotide sequence ID" value="XM_016360549.1"/>
</dbReference>
<feature type="region of interest" description="Disordered" evidence="1">
    <location>
        <begin position="29"/>
        <end position="175"/>
    </location>
</feature>
<evidence type="ECO:0000256" key="1">
    <source>
        <dbReference type="SAM" id="MobiDB-lite"/>
    </source>
</evidence>
<feature type="compositionally biased region" description="Pro residues" evidence="1">
    <location>
        <begin position="50"/>
        <end position="73"/>
    </location>
</feature>
<name>A0A0D1XHG1_9PEZI</name>
<dbReference type="Proteomes" id="UP000053259">
    <property type="component" value="Unassembled WGS sequence"/>
</dbReference>
<evidence type="ECO:0000313" key="3">
    <source>
        <dbReference type="Proteomes" id="UP000053259"/>
    </source>
</evidence>
<dbReference type="InParanoid" id="A0A0D1XHG1"/>
<feature type="compositionally biased region" description="Low complexity" evidence="1">
    <location>
        <begin position="89"/>
        <end position="98"/>
    </location>
</feature>
<feature type="compositionally biased region" description="Basic and acidic residues" evidence="1">
    <location>
        <begin position="127"/>
        <end position="142"/>
    </location>
</feature>
<dbReference type="VEuPathDB" id="FungiDB:PV09_06850"/>
<reference evidence="2 3" key="1">
    <citation type="submission" date="2015-01" db="EMBL/GenBank/DDBJ databases">
        <title>The Genome Sequence of Ochroconis gallopava CBS43764.</title>
        <authorList>
            <consortium name="The Broad Institute Genomics Platform"/>
            <person name="Cuomo C."/>
            <person name="de Hoog S."/>
            <person name="Gorbushina A."/>
            <person name="Stielow B."/>
            <person name="Teixiera M."/>
            <person name="Abouelleil A."/>
            <person name="Chapman S.B."/>
            <person name="Priest M."/>
            <person name="Young S.K."/>
            <person name="Wortman J."/>
            <person name="Nusbaum C."/>
            <person name="Birren B."/>
        </authorList>
    </citation>
    <scope>NUCLEOTIDE SEQUENCE [LARGE SCALE GENOMIC DNA]</scope>
    <source>
        <strain evidence="2 3">CBS 43764</strain>
    </source>
</reference>
<feature type="compositionally biased region" description="Basic residues" evidence="1">
    <location>
        <begin position="143"/>
        <end position="152"/>
    </location>
</feature>
<keyword evidence="3" id="KW-1185">Reference proteome</keyword>